<dbReference type="AlphaFoldDB" id="A0A4Z2EUV8"/>
<reference evidence="2 3" key="1">
    <citation type="submission" date="2019-03" db="EMBL/GenBank/DDBJ databases">
        <title>First draft genome of Liparis tanakae, snailfish: a comprehensive survey of snailfish specific genes.</title>
        <authorList>
            <person name="Kim W."/>
            <person name="Song I."/>
            <person name="Jeong J.-H."/>
            <person name="Kim D."/>
            <person name="Kim S."/>
            <person name="Ryu S."/>
            <person name="Song J.Y."/>
            <person name="Lee S.K."/>
        </authorList>
    </citation>
    <scope>NUCLEOTIDE SEQUENCE [LARGE SCALE GENOMIC DNA]</scope>
    <source>
        <tissue evidence="2">Muscle</tissue>
    </source>
</reference>
<evidence type="ECO:0000313" key="3">
    <source>
        <dbReference type="Proteomes" id="UP000314294"/>
    </source>
</evidence>
<feature type="region of interest" description="Disordered" evidence="1">
    <location>
        <begin position="133"/>
        <end position="153"/>
    </location>
</feature>
<dbReference type="Proteomes" id="UP000314294">
    <property type="component" value="Unassembled WGS sequence"/>
</dbReference>
<feature type="compositionally biased region" description="Low complexity" evidence="1">
    <location>
        <begin position="140"/>
        <end position="153"/>
    </location>
</feature>
<protein>
    <submittedName>
        <fullName evidence="2">Uncharacterized protein</fullName>
    </submittedName>
</protein>
<dbReference type="EMBL" id="SRLO01002621">
    <property type="protein sequence ID" value="TNN32563.1"/>
    <property type="molecule type" value="Genomic_DNA"/>
</dbReference>
<name>A0A4Z2EUV8_9TELE</name>
<feature type="compositionally biased region" description="Pro residues" evidence="1">
    <location>
        <begin position="72"/>
        <end position="86"/>
    </location>
</feature>
<feature type="region of interest" description="Disordered" evidence="1">
    <location>
        <begin position="59"/>
        <end position="98"/>
    </location>
</feature>
<sequence length="194" mass="21282">MAADKIYGLITASSQTDGAAGLQLDPFAPVFRVSTETGRLNPEAAPYLVDTAWSSWRCRTDGSASEAGTRPSPSPSGGPRRPPPPWNAAQNRETSHPLRHVVTVRDAFRFLPKETRAKGYWIPSTIGLLSRRSKVSPLGRPRSSPTRTERSVPSMLDISIFGPSRFQSAQKICLLTRTHQNPPEPTRTHQNPTS</sequence>
<comment type="caution">
    <text evidence="2">The sequence shown here is derived from an EMBL/GenBank/DDBJ whole genome shotgun (WGS) entry which is preliminary data.</text>
</comment>
<gene>
    <name evidence="2" type="ORF">EYF80_057275</name>
</gene>
<evidence type="ECO:0000313" key="2">
    <source>
        <dbReference type="EMBL" id="TNN32563.1"/>
    </source>
</evidence>
<evidence type="ECO:0000256" key="1">
    <source>
        <dbReference type="SAM" id="MobiDB-lite"/>
    </source>
</evidence>
<organism evidence="2 3">
    <name type="scientific">Liparis tanakae</name>
    <name type="common">Tanaka's snailfish</name>
    <dbReference type="NCBI Taxonomy" id="230148"/>
    <lineage>
        <taxon>Eukaryota</taxon>
        <taxon>Metazoa</taxon>
        <taxon>Chordata</taxon>
        <taxon>Craniata</taxon>
        <taxon>Vertebrata</taxon>
        <taxon>Euteleostomi</taxon>
        <taxon>Actinopterygii</taxon>
        <taxon>Neopterygii</taxon>
        <taxon>Teleostei</taxon>
        <taxon>Neoteleostei</taxon>
        <taxon>Acanthomorphata</taxon>
        <taxon>Eupercaria</taxon>
        <taxon>Perciformes</taxon>
        <taxon>Cottioidei</taxon>
        <taxon>Cottales</taxon>
        <taxon>Liparidae</taxon>
        <taxon>Liparis</taxon>
    </lineage>
</organism>
<proteinExistence type="predicted"/>
<accession>A0A4Z2EUV8</accession>
<keyword evidence="3" id="KW-1185">Reference proteome</keyword>